<gene>
    <name evidence="1" type="ORF">D6C19_10970</name>
</gene>
<proteinExistence type="predicted"/>
<comment type="caution">
    <text evidence="1">The sequence shown here is derived from an EMBL/GenBank/DDBJ whole genome shotgun (WGS) entry which is preliminary data.</text>
</comment>
<dbReference type="Proteomes" id="UP000289316">
    <property type="component" value="Unassembled WGS sequence"/>
</dbReference>
<evidence type="ECO:0000313" key="1">
    <source>
        <dbReference type="EMBL" id="RXV63984.1"/>
    </source>
</evidence>
<sequence length="103" mass="12241">MMKAHTIISVINTLSIRYKYDCDDLYLALKKCVSRPIPEAFEKFPRIEQDSDFFDKISEAVRVYKTFDERDHILVKQCLMNFRSLDKRSNIKLEKVFKDSSIL</sequence>
<dbReference type="EMBL" id="QZFR01000125">
    <property type="protein sequence ID" value="RXV63984.1"/>
    <property type="molecule type" value="Genomic_DNA"/>
</dbReference>
<reference evidence="1 2" key="1">
    <citation type="submission" date="2018-09" db="EMBL/GenBank/DDBJ databases">
        <title>Murine metabolic-syndrome-specific gut microbial biobank.</title>
        <authorList>
            <person name="Liu C."/>
        </authorList>
    </citation>
    <scope>NUCLEOTIDE SEQUENCE [LARGE SCALE GENOMIC DNA]</scope>
    <source>
        <strain evidence="1 2">C-30</strain>
    </source>
</reference>
<organism evidence="1 2">
    <name type="scientific">Ligilactobacillus murinus</name>
    <dbReference type="NCBI Taxonomy" id="1622"/>
    <lineage>
        <taxon>Bacteria</taxon>
        <taxon>Bacillati</taxon>
        <taxon>Bacillota</taxon>
        <taxon>Bacilli</taxon>
        <taxon>Lactobacillales</taxon>
        <taxon>Lactobacillaceae</taxon>
        <taxon>Ligilactobacillus</taxon>
    </lineage>
</organism>
<evidence type="ECO:0000313" key="2">
    <source>
        <dbReference type="Proteomes" id="UP000289316"/>
    </source>
</evidence>
<protein>
    <submittedName>
        <fullName evidence="1">Uncharacterized protein</fullName>
    </submittedName>
</protein>
<name>A0A4V1PQG2_9LACO</name>
<dbReference type="AlphaFoldDB" id="A0A4V1PQG2"/>
<accession>A0A4V1PQG2</accession>
<dbReference type="RefSeq" id="WP_279036313.1">
    <property type="nucleotide sequence ID" value="NZ_CAYEUZ010000002.1"/>
</dbReference>